<feature type="domain" description="Methyltransferase FkbM" evidence="1">
    <location>
        <begin position="98"/>
        <end position="238"/>
    </location>
</feature>
<name>A0A7W6J1T7_9HYPH</name>
<proteinExistence type="predicted"/>
<reference evidence="2 3" key="1">
    <citation type="submission" date="2020-08" db="EMBL/GenBank/DDBJ databases">
        <title>Genomic Encyclopedia of Type Strains, Phase IV (KMG-IV): sequencing the most valuable type-strain genomes for metagenomic binning, comparative biology and taxonomic classification.</title>
        <authorList>
            <person name="Goeker M."/>
        </authorList>
    </citation>
    <scope>NUCLEOTIDE SEQUENCE [LARGE SCALE GENOMIC DNA]</scope>
    <source>
        <strain evidence="2 3">DSM 29853</strain>
    </source>
</reference>
<dbReference type="GO" id="GO:0008168">
    <property type="term" value="F:methyltransferase activity"/>
    <property type="evidence" value="ECO:0007669"/>
    <property type="project" value="UniProtKB-KW"/>
</dbReference>
<dbReference type="PANTHER" id="PTHR34203:SF15">
    <property type="entry name" value="SLL1173 PROTEIN"/>
    <property type="match status" value="1"/>
</dbReference>
<dbReference type="Pfam" id="PF05050">
    <property type="entry name" value="Methyltransf_21"/>
    <property type="match status" value="1"/>
</dbReference>
<accession>A0A7W6J1T7</accession>
<dbReference type="AlphaFoldDB" id="A0A7W6J1T7"/>
<protein>
    <submittedName>
        <fullName evidence="2">FkbM family methyltransferase</fullName>
    </submittedName>
</protein>
<comment type="caution">
    <text evidence="2">The sequence shown here is derived from an EMBL/GenBank/DDBJ whole genome shotgun (WGS) entry which is preliminary data.</text>
</comment>
<dbReference type="Proteomes" id="UP000528286">
    <property type="component" value="Unassembled WGS sequence"/>
</dbReference>
<sequence>MAIWKAWKKRLAKGRDRWARRFFETRLGRRMLVQSLPPRVLEITTDCGDHVLTFSPHDYIGRKVYRKGHFERGAVRRLRALLEAEKVPLAGTVLLELGGNIGTQTIYWAREDLFSRILSMEPDPRNFALLKRNIRQNGLADRVALVQAAAGETEGVIDFFQNPDNHGKSSALRSSAKDRKIEVPVRPVEAVLAEAGISPDAVGLVWMDIEGYEPVACRSMLSLLKRGVPLYMEFSPAFYGGEAEAFRAELARHYRRAFLFIEDEPVREVAPGAVPLDRGQYDLLLLA</sequence>
<organism evidence="2 3">
    <name type="scientific">Gellertiella hungarica</name>
    <dbReference type="NCBI Taxonomy" id="1572859"/>
    <lineage>
        <taxon>Bacteria</taxon>
        <taxon>Pseudomonadati</taxon>
        <taxon>Pseudomonadota</taxon>
        <taxon>Alphaproteobacteria</taxon>
        <taxon>Hyphomicrobiales</taxon>
        <taxon>Rhizobiaceae</taxon>
        <taxon>Gellertiella</taxon>
    </lineage>
</organism>
<keyword evidence="3" id="KW-1185">Reference proteome</keyword>
<dbReference type="NCBIfam" id="TIGR01444">
    <property type="entry name" value="fkbM_fam"/>
    <property type="match status" value="1"/>
</dbReference>
<dbReference type="SUPFAM" id="SSF53335">
    <property type="entry name" value="S-adenosyl-L-methionine-dependent methyltransferases"/>
    <property type="match status" value="1"/>
</dbReference>
<evidence type="ECO:0000313" key="3">
    <source>
        <dbReference type="Proteomes" id="UP000528286"/>
    </source>
</evidence>
<dbReference type="GO" id="GO:0032259">
    <property type="term" value="P:methylation"/>
    <property type="evidence" value="ECO:0007669"/>
    <property type="project" value="UniProtKB-KW"/>
</dbReference>
<dbReference type="InterPro" id="IPR029063">
    <property type="entry name" value="SAM-dependent_MTases_sf"/>
</dbReference>
<dbReference type="RefSeq" id="WP_183364437.1">
    <property type="nucleotide sequence ID" value="NZ_JACIEZ010000001.1"/>
</dbReference>
<dbReference type="EMBL" id="JACIEZ010000001">
    <property type="protein sequence ID" value="MBB4063239.1"/>
    <property type="molecule type" value="Genomic_DNA"/>
</dbReference>
<gene>
    <name evidence="2" type="ORF">GGR23_000400</name>
</gene>
<dbReference type="InterPro" id="IPR006342">
    <property type="entry name" value="FkbM_mtfrase"/>
</dbReference>
<keyword evidence="2" id="KW-0808">Transferase</keyword>
<evidence type="ECO:0000313" key="2">
    <source>
        <dbReference type="EMBL" id="MBB4063239.1"/>
    </source>
</evidence>
<keyword evidence="2" id="KW-0489">Methyltransferase</keyword>
<dbReference type="PANTHER" id="PTHR34203">
    <property type="entry name" value="METHYLTRANSFERASE, FKBM FAMILY PROTEIN"/>
    <property type="match status" value="1"/>
</dbReference>
<dbReference type="Gene3D" id="3.40.50.150">
    <property type="entry name" value="Vaccinia Virus protein VP39"/>
    <property type="match status" value="1"/>
</dbReference>
<dbReference type="InterPro" id="IPR052514">
    <property type="entry name" value="SAM-dependent_MTase"/>
</dbReference>
<evidence type="ECO:0000259" key="1">
    <source>
        <dbReference type="Pfam" id="PF05050"/>
    </source>
</evidence>